<reference evidence="2 4" key="4">
    <citation type="journal article" date="2003" name="Mol. Microbiol.">
        <title>An integrated analysis of the genome of the hyperthermophilic archaeon Pyrococcus abyssi.</title>
        <authorList>
            <person name="Cohen G."/>
            <person name="Barbe V."/>
            <person name="Flament D."/>
            <person name="Galperin M."/>
            <person name="Heilig R."/>
            <person name="Ripp R."/>
            <person name="Lecompte O."/>
            <person name="Prieur D."/>
            <person name="Poch O."/>
            <person name="Quellerou J."/>
            <person name="Thierry J.C."/>
            <person name="Van der Oost J."/>
            <person name="Weissenbach J."/>
            <person name="Zivanovic Y."/>
            <person name="Forterre P."/>
        </authorList>
    </citation>
    <scope>NUCLEOTIDE SEQUENCE [LARGE SCALE GENOMIC DNA]</scope>
    <source>
        <strain evidence="4">GE5 / Orsay</strain>
        <strain evidence="2">Orsay</strain>
    </source>
</reference>
<reference evidence="2" key="3">
    <citation type="journal article" date="2001" name="Genome Res.">
        <title>Genome evolution at the genus level: comparison of three complete genomes of hyperthermophilic archaea.</title>
        <authorList>
            <person name="Lecompte O."/>
            <person name="Ripp R."/>
            <person name="Puzos-Barbe V."/>
            <person name="Duprat S."/>
            <person name="Heilig R."/>
            <person name="Dietrich J."/>
            <person name="Thierry J.C."/>
            <person name="Poch O."/>
        </authorList>
    </citation>
    <scope>NUCLEOTIDE SEQUENCE</scope>
    <source>
        <strain evidence="2">Orsay</strain>
    </source>
</reference>
<reference evidence="2" key="1">
    <citation type="submission" date="1999-07" db="EMBL/GenBank/DDBJ databases">
        <authorList>
            <person name="Genoscope"/>
        </authorList>
    </citation>
    <scope>NUCLEOTIDE SEQUENCE</scope>
    <source>
        <strain evidence="2">Orsay</strain>
    </source>
</reference>
<dbReference type="STRING" id="272844.PAB0702"/>
<dbReference type="Proteomes" id="UP000000810">
    <property type="component" value="Chromosome"/>
</dbReference>
<dbReference type="InterPro" id="IPR026022">
    <property type="entry name" value="PhoU_dom"/>
</dbReference>
<dbReference type="HOGENOM" id="CLU_078518_3_2_2"/>
<gene>
    <name evidence="2" type="primary">phoU</name>
    <name evidence="2" type="ORF">PAB0702</name>
</gene>
<dbReference type="EMBL" id="HE613800">
    <property type="protein sequence ID" value="CCE70460.1"/>
    <property type="molecule type" value="Genomic_DNA"/>
</dbReference>
<protein>
    <submittedName>
        <fullName evidence="2 3">Phosphate ABC transporter, regulatory protein</fullName>
    </submittedName>
</protein>
<dbReference type="OrthoDB" id="7738at2157"/>
<dbReference type="RefSeq" id="WP_010868168.1">
    <property type="nucleotide sequence ID" value="NC_000868.1"/>
</dbReference>
<feature type="domain" description="PhoU" evidence="1">
    <location>
        <begin position="112"/>
        <end position="185"/>
    </location>
</feature>
<dbReference type="SUPFAM" id="SSF109755">
    <property type="entry name" value="PhoU-like"/>
    <property type="match status" value="1"/>
</dbReference>
<accession>Q9UZU5</accession>
<dbReference type="eggNOG" id="arCOG00232">
    <property type="taxonomic scope" value="Archaea"/>
</dbReference>
<evidence type="ECO:0000313" key="2">
    <source>
        <dbReference type="EMBL" id="CAB49961.1"/>
    </source>
</evidence>
<evidence type="ECO:0000313" key="4">
    <source>
        <dbReference type="Proteomes" id="UP000000810"/>
    </source>
</evidence>
<dbReference type="Gene3D" id="1.20.58.220">
    <property type="entry name" value="Phosphate transport system protein phou homolog 2, domain 2"/>
    <property type="match status" value="1"/>
</dbReference>
<feature type="domain" description="PhoU" evidence="1">
    <location>
        <begin position="16"/>
        <end position="98"/>
    </location>
</feature>
<dbReference type="PATRIC" id="fig|272844.11.peg.1103"/>
<dbReference type="KEGG" id="pab:PAB0702"/>
<proteinExistence type="predicted"/>
<dbReference type="GO" id="GO:0045936">
    <property type="term" value="P:negative regulation of phosphate metabolic process"/>
    <property type="evidence" value="ECO:0007669"/>
    <property type="project" value="InterPro"/>
</dbReference>
<dbReference type="AlphaFoldDB" id="Q9UZU5"/>
<dbReference type="PIR" id="D75082">
    <property type="entry name" value="D75082"/>
</dbReference>
<keyword evidence="4" id="KW-1185">Reference proteome</keyword>
<dbReference type="InterPro" id="IPR038078">
    <property type="entry name" value="PhoU-like_sf"/>
</dbReference>
<dbReference type="PANTHER" id="PTHR42930">
    <property type="entry name" value="PHOSPHATE-SPECIFIC TRANSPORT SYSTEM ACCESSORY PROTEIN PHOU"/>
    <property type="match status" value="1"/>
</dbReference>
<evidence type="ECO:0000313" key="5">
    <source>
        <dbReference type="Proteomes" id="UP000009139"/>
    </source>
</evidence>
<dbReference type="EMBL" id="AJ248286">
    <property type="protein sequence ID" value="CAB49961.1"/>
    <property type="molecule type" value="Genomic_DNA"/>
</dbReference>
<reference evidence="2" key="2">
    <citation type="journal article" date="2000" name="J. Mol. Biol.">
        <title>Archaeal homologs of eukaryotic methylation guide small nucleolar RNAs: lessons from the Pyrococcus genomes.</title>
        <authorList>
            <person name="Gaspin C."/>
            <person name="Cavaille J."/>
            <person name="Erauso G."/>
        </authorList>
    </citation>
    <scope>NUCLEOTIDE SEQUENCE</scope>
    <source>
        <strain evidence="2">Orsay</strain>
    </source>
</reference>
<reference evidence="3 5" key="5">
    <citation type="journal article" date="2012" name="Curr. Microbiol.">
        <title>Re-annotation of two hyperthermophilic archaea Pyrococcus abyssi GE5 and Pyrococcus furiosus DSM 3638.</title>
        <authorList>
            <person name="Gao J."/>
            <person name="Wang J."/>
        </authorList>
    </citation>
    <scope>GENOME REANNOTATION</scope>
    <source>
        <strain evidence="3">GE5</strain>
        <strain evidence="5">GE5 / Orsay</strain>
    </source>
</reference>
<evidence type="ECO:0000259" key="1">
    <source>
        <dbReference type="Pfam" id="PF01895"/>
    </source>
</evidence>
<dbReference type="InterPro" id="IPR028366">
    <property type="entry name" value="PhoU"/>
</dbReference>
<sequence length="198" mass="22366">MRKLLDIGINQIRKLLAEMGKEALIALDYAKESLTGKENNAEEISAKLKILRSEVFEIATELLVRYSPVASDLRFIQGALDTSYDLYRISRYAMEIGRTARIVGGCYTERIKKAFELSMEAVKISTEAFSTLNEVLVGRVLEIDEAVDKLYISSLEDLKKGYSNPAEALILRHLERICDHAKEIGVKVLYVKEGKRGY</sequence>
<organism evidence="2 4">
    <name type="scientific">Pyrococcus abyssi (strain GE5 / Orsay)</name>
    <dbReference type="NCBI Taxonomy" id="272844"/>
    <lineage>
        <taxon>Archaea</taxon>
        <taxon>Methanobacteriati</taxon>
        <taxon>Methanobacteriota</taxon>
        <taxon>Thermococci</taxon>
        <taxon>Thermococcales</taxon>
        <taxon>Thermococcaceae</taxon>
        <taxon>Pyrococcus</taxon>
    </lineage>
</organism>
<dbReference type="Pfam" id="PF01895">
    <property type="entry name" value="PhoU"/>
    <property type="match status" value="2"/>
</dbReference>
<dbReference type="GO" id="GO:0030643">
    <property type="term" value="P:intracellular phosphate ion homeostasis"/>
    <property type="evidence" value="ECO:0007669"/>
    <property type="project" value="InterPro"/>
</dbReference>
<evidence type="ECO:0000313" key="3">
    <source>
        <dbReference type="EMBL" id="CCE70460.1"/>
    </source>
</evidence>
<dbReference type="PANTHER" id="PTHR42930:SF3">
    <property type="entry name" value="PHOSPHATE-SPECIFIC TRANSPORT SYSTEM ACCESSORY PROTEIN PHOU"/>
    <property type="match status" value="1"/>
</dbReference>
<dbReference type="Proteomes" id="UP000009139">
    <property type="component" value="Chromosome"/>
</dbReference>
<name>Q9UZU5_PYRAB</name>